<name>A0A2J7PZ44_9NEOP</name>
<proteinExistence type="predicted"/>
<feature type="region of interest" description="Disordered" evidence="1">
    <location>
        <begin position="534"/>
        <end position="575"/>
    </location>
</feature>
<dbReference type="EMBL" id="NEVH01020340">
    <property type="protein sequence ID" value="PNF21605.1"/>
    <property type="molecule type" value="Genomic_DNA"/>
</dbReference>
<dbReference type="InterPro" id="IPR002083">
    <property type="entry name" value="MATH/TRAF_dom"/>
</dbReference>
<protein>
    <recommendedName>
        <fullName evidence="4">MATH domain-containing protein</fullName>
    </recommendedName>
</protein>
<sequence length="575" mass="65854">MSLLYRFAKLQDRANTHVFTFVVTKSVTRDLERDVTSKEFACGYHKWAITFSRTDKVLGVYLVWKSPSDGMRVYVDFTFTLLNREHFSVNEAFTGKQVKFTYDSPAQGNRNYIPVSDLYARNFTDTNGEFQLELTMGNLRTVYDTEFSVPQSIFGTKSGAQKFESSYFTFGGFDWNVALYPHGTKDLALHGLDGRGSIPGRGKRFSLFHRVQAGSEAYPASYPISTRGSFPGGSGDGRVSVYLNRLTGFDHQCRVRYNIVLGENDRRLDSGIMDDVSDTDGKGYGWHPRTRFNDLVYKGVVRLHLEMMVANTLSEVAVTSMVLPTPVVAQCYDRDKQAWTIKSDCHSETVRLHMVYKDIHNVARNHLRYVCWTAYLMRLHGKSGHMEPVALPGAPFSHYYSQEASDEGIIMETDIAVKENEELHNVYSSPNIIRMIKSRRMRWEGHVARMGRRGMHMREPGCPYLTDKGQLRVQVEWGECYLLFQATYHKYDDVCRIHNYQMRREIGVLQAENYGLERQLFSYQKSIAYAHSRGTYSDDPATPDGRCEDDDDGPYFEEPAYSLGDRSLSTDTEYA</sequence>
<dbReference type="AlphaFoldDB" id="A0A2J7PZ44"/>
<organism evidence="2 3">
    <name type="scientific">Cryptotermes secundus</name>
    <dbReference type="NCBI Taxonomy" id="105785"/>
    <lineage>
        <taxon>Eukaryota</taxon>
        <taxon>Metazoa</taxon>
        <taxon>Ecdysozoa</taxon>
        <taxon>Arthropoda</taxon>
        <taxon>Hexapoda</taxon>
        <taxon>Insecta</taxon>
        <taxon>Pterygota</taxon>
        <taxon>Neoptera</taxon>
        <taxon>Polyneoptera</taxon>
        <taxon>Dictyoptera</taxon>
        <taxon>Blattodea</taxon>
        <taxon>Blattoidea</taxon>
        <taxon>Termitoidae</taxon>
        <taxon>Kalotermitidae</taxon>
        <taxon>Cryptotermitinae</taxon>
        <taxon>Cryptotermes</taxon>
    </lineage>
</organism>
<accession>A0A2J7PZ44</accession>
<keyword evidence="3" id="KW-1185">Reference proteome</keyword>
<comment type="caution">
    <text evidence="2">The sequence shown here is derived from an EMBL/GenBank/DDBJ whole genome shotgun (WGS) entry which is preliminary data.</text>
</comment>
<evidence type="ECO:0000313" key="2">
    <source>
        <dbReference type="EMBL" id="PNF21605.1"/>
    </source>
</evidence>
<dbReference type="OrthoDB" id="10035275at2759"/>
<evidence type="ECO:0000313" key="3">
    <source>
        <dbReference type="Proteomes" id="UP000235965"/>
    </source>
</evidence>
<dbReference type="STRING" id="105785.A0A2J7PZ44"/>
<reference evidence="2 3" key="1">
    <citation type="submission" date="2017-12" db="EMBL/GenBank/DDBJ databases">
        <title>Hemimetabolous genomes reveal molecular basis of termite eusociality.</title>
        <authorList>
            <person name="Harrison M.C."/>
            <person name="Jongepier E."/>
            <person name="Robertson H.M."/>
            <person name="Arning N."/>
            <person name="Bitard-Feildel T."/>
            <person name="Chao H."/>
            <person name="Childers C.P."/>
            <person name="Dinh H."/>
            <person name="Doddapaneni H."/>
            <person name="Dugan S."/>
            <person name="Gowin J."/>
            <person name="Greiner C."/>
            <person name="Han Y."/>
            <person name="Hu H."/>
            <person name="Hughes D.S.T."/>
            <person name="Huylmans A.-K."/>
            <person name="Kemena C."/>
            <person name="Kremer L.P.M."/>
            <person name="Lee S.L."/>
            <person name="Lopez-Ezquerra A."/>
            <person name="Mallet L."/>
            <person name="Monroy-Kuhn J.M."/>
            <person name="Moser A."/>
            <person name="Murali S.C."/>
            <person name="Muzny D.M."/>
            <person name="Otani S."/>
            <person name="Piulachs M.-D."/>
            <person name="Poelchau M."/>
            <person name="Qu J."/>
            <person name="Schaub F."/>
            <person name="Wada-Katsumata A."/>
            <person name="Worley K.C."/>
            <person name="Xie Q."/>
            <person name="Ylla G."/>
            <person name="Poulsen M."/>
            <person name="Gibbs R.A."/>
            <person name="Schal C."/>
            <person name="Richards S."/>
            <person name="Belles X."/>
            <person name="Korb J."/>
            <person name="Bornberg-Bauer E."/>
        </authorList>
    </citation>
    <scope>NUCLEOTIDE SEQUENCE [LARGE SCALE GENOMIC DNA]</scope>
    <source>
        <tissue evidence="2">Whole body</tissue>
    </source>
</reference>
<evidence type="ECO:0000256" key="1">
    <source>
        <dbReference type="SAM" id="MobiDB-lite"/>
    </source>
</evidence>
<dbReference type="Gene3D" id="2.60.210.10">
    <property type="entry name" value="Apoptosis, Tumor Necrosis Factor Receptor Associated Protein 2, Chain A"/>
    <property type="match status" value="1"/>
</dbReference>
<dbReference type="CDD" id="cd00121">
    <property type="entry name" value="MATH"/>
    <property type="match status" value="1"/>
</dbReference>
<dbReference type="InParanoid" id="A0A2J7PZ44"/>
<evidence type="ECO:0008006" key="4">
    <source>
        <dbReference type="Google" id="ProtNLM"/>
    </source>
</evidence>
<dbReference type="SUPFAM" id="SSF49599">
    <property type="entry name" value="TRAF domain-like"/>
    <property type="match status" value="1"/>
</dbReference>
<gene>
    <name evidence="2" type="ORF">B7P43_G12570</name>
</gene>
<dbReference type="InterPro" id="IPR008974">
    <property type="entry name" value="TRAF-like"/>
</dbReference>
<dbReference type="Proteomes" id="UP000235965">
    <property type="component" value="Unassembled WGS sequence"/>
</dbReference>